<evidence type="ECO:0000313" key="2">
    <source>
        <dbReference type="EMBL" id="SOB60847.1"/>
    </source>
</evidence>
<proteinExistence type="predicted"/>
<accession>A0A2C8FDJ0</accession>
<evidence type="ECO:0000313" key="3">
    <source>
        <dbReference type="Proteomes" id="UP000219215"/>
    </source>
</evidence>
<dbReference type="EMBL" id="LT907975">
    <property type="protein sequence ID" value="SOB60847.1"/>
    <property type="molecule type" value="Genomic_DNA"/>
</dbReference>
<dbReference type="AlphaFoldDB" id="A0A2C8FDJ0"/>
<organism evidence="2 3">
    <name type="scientific">Pseudodesulfovibrio profundus</name>
    <dbReference type="NCBI Taxonomy" id="57320"/>
    <lineage>
        <taxon>Bacteria</taxon>
        <taxon>Pseudomonadati</taxon>
        <taxon>Thermodesulfobacteriota</taxon>
        <taxon>Desulfovibrionia</taxon>
        <taxon>Desulfovibrionales</taxon>
        <taxon>Desulfovibrionaceae</taxon>
    </lineage>
</organism>
<gene>
    <name evidence="2" type="ORF">DPRO_3928</name>
</gene>
<feature type="region of interest" description="Disordered" evidence="1">
    <location>
        <begin position="1"/>
        <end position="25"/>
    </location>
</feature>
<name>A0A2C8FDJ0_9BACT</name>
<reference evidence="3" key="1">
    <citation type="submission" date="2017-09" db="EMBL/GenBank/DDBJ databases">
        <authorList>
            <person name="Regsiter A."/>
            <person name="William W."/>
        </authorList>
    </citation>
    <scope>NUCLEOTIDE SEQUENCE [LARGE SCALE GENOMIC DNA]</scope>
    <source>
        <strain evidence="3">500-1</strain>
    </source>
</reference>
<evidence type="ECO:0000256" key="1">
    <source>
        <dbReference type="SAM" id="MobiDB-lite"/>
    </source>
</evidence>
<protein>
    <submittedName>
        <fullName evidence="2">Uncharacterized protein</fullName>
    </submittedName>
</protein>
<feature type="compositionally biased region" description="Basic and acidic residues" evidence="1">
    <location>
        <begin position="7"/>
        <end position="16"/>
    </location>
</feature>
<sequence length="50" mass="5941">MPLTTGREGENRRSQPEDLPENDIGLPRWYVGLPPQVYEGKKRFPFLRIW</sequence>
<dbReference type="KEGG" id="pprf:DPRO_3928"/>
<keyword evidence="3" id="KW-1185">Reference proteome</keyword>
<dbReference type="Proteomes" id="UP000219215">
    <property type="component" value="Chromosome DPRO"/>
</dbReference>